<name>A0A830H9X8_9CHLO</name>
<reference evidence="1" key="1">
    <citation type="submission" date="2020-10" db="EMBL/GenBank/DDBJ databases">
        <title>Unveiling of a novel bifunctional photoreceptor, Dualchrome1, isolated from a cosmopolitan green alga.</title>
        <authorList>
            <person name="Suzuki S."/>
            <person name="Kawachi M."/>
        </authorList>
    </citation>
    <scope>NUCLEOTIDE SEQUENCE</scope>
    <source>
        <strain evidence="1">NIES 2893</strain>
    </source>
</reference>
<dbReference type="AlphaFoldDB" id="A0A830H9X8"/>
<evidence type="ECO:0000313" key="1">
    <source>
        <dbReference type="EMBL" id="GHP03538.1"/>
    </source>
</evidence>
<proteinExistence type="predicted"/>
<dbReference type="Proteomes" id="UP000660262">
    <property type="component" value="Unassembled WGS sequence"/>
</dbReference>
<comment type="caution">
    <text evidence="1">The sequence shown here is derived from an EMBL/GenBank/DDBJ whole genome shotgun (WGS) entry which is preliminary data.</text>
</comment>
<keyword evidence="2" id="KW-1185">Reference proteome</keyword>
<organism evidence="1 2">
    <name type="scientific">Pycnococcus provasolii</name>
    <dbReference type="NCBI Taxonomy" id="41880"/>
    <lineage>
        <taxon>Eukaryota</taxon>
        <taxon>Viridiplantae</taxon>
        <taxon>Chlorophyta</taxon>
        <taxon>Pseudoscourfieldiophyceae</taxon>
        <taxon>Pseudoscourfieldiales</taxon>
        <taxon>Pycnococcaceae</taxon>
        <taxon>Pycnococcus</taxon>
    </lineage>
</organism>
<sequence length="292" mass="30958">MALIIPTGIHGYPQLLRLLRIPRPPQTPLIPPRIAKGTRRTHHTTSRSLFDWMVFGAGCGRCGYDADCEFNPPSGITADHCLILLRALQTCHVDEKAGVIRFLLRYVTSLYSSDQKRVFESCHPPLMHRSNAIRVLLAVPSGWWTGHIDRSSSADIASIPGKQGSITDEGRIAAAKCLLRHALAAHSGDDAGDDGATELNGGDDSLSGALELGKALAAMLKDGDECEDVITVCAHFVHQITAGIDDHAPFAIAHSSGSHAGGGVPNHPDRGAAGDEHAVHAVAETCGARVDG</sequence>
<gene>
    <name evidence="1" type="ORF">PPROV_000229300</name>
</gene>
<protein>
    <submittedName>
        <fullName evidence="1">Uncharacterized protein</fullName>
    </submittedName>
</protein>
<evidence type="ECO:0000313" key="2">
    <source>
        <dbReference type="Proteomes" id="UP000660262"/>
    </source>
</evidence>
<dbReference type="EMBL" id="BNJQ01000005">
    <property type="protein sequence ID" value="GHP03538.1"/>
    <property type="molecule type" value="Genomic_DNA"/>
</dbReference>
<accession>A0A830H9X8</accession>